<sequence>MRFFSGRTKRKGVRCVEFLLHHFGRLIPVGVTMLIPASAAWLMLISRRRKRLPVRRAVTTASLDTAFCLVIGWILLLVAVPTAGDGRVHLLPGTDLLPVTADEEAAWQFAANLCLLLPPAMLLPLRWAWWRSTRRATVSAFAASCGIELMQYVAAIGRVASVDDVLVNTAGAMAGATVATWLTHSDPALLPPGLRIRGRTSSRTPRRAPTGGHAGLTAPDVADAQSSLRARRPRLMSERRFFAAIRRSCEPRVGFVGLRFFGGGAAASRSTVANRCRAASRLRSCSRCSAATTVSTPSLRRRSSRANSRDRNDSGTAADRATSNDNSTREDVVFTP</sequence>
<dbReference type="EMBL" id="BAAALM010000004">
    <property type="protein sequence ID" value="GAA1195040.1"/>
    <property type="molecule type" value="Genomic_DNA"/>
</dbReference>
<name>A0ABP4FRP9_9PSEU</name>
<feature type="region of interest" description="Disordered" evidence="1">
    <location>
        <begin position="293"/>
        <end position="336"/>
    </location>
</feature>
<dbReference type="InterPro" id="IPR053150">
    <property type="entry name" value="Teicoplanin_resist-assoc"/>
</dbReference>
<feature type="region of interest" description="Disordered" evidence="1">
    <location>
        <begin position="193"/>
        <end position="229"/>
    </location>
</feature>
<feature type="transmembrane region" description="Helical" evidence="2">
    <location>
        <begin position="105"/>
        <end position="125"/>
    </location>
</feature>
<dbReference type="InterPro" id="IPR006976">
    <property type="entry name" value="VanZ-like"/>
</dbReference>
<dbReference type="PANTHER" id="PTHR36834:SF1">
    <property type="entry name" value="INTEGRAL MEMBRANE PROTEIN"/>
    <property type="match status" value="1"/>
</dbReference>
<evidence type="ECO:0000256" key="1">
    <source>
        <dbReference type="SAM" id="MobiDB-lite"/>
    </source>
</evidence>
<dbReference type="Pfam" id="PF04892">
    <property type="entry name" value="VanZ"/>
    <property type="match status" value="1"/>
</dbReference>
<dbReference type="Proteomes" id="UP001500467">
    <property type="component" value="Unassembled WGS sequence"/>
</dbReference>
<keyword evidence="2" id="KW-1133">Transmembrane helix</keyword>
<evidence type="ECO:0000313" key="4">
    <source>
        <dbReference type="EMBL" id="GAA1195040.1"/>
    </source>
</evidence>
<protein>
    <recommendedName>
        <fullName evidence="3">VanZ-like domain-containing protein</fullName>
    </recommendedName>
</protein>
<feature type="compositionally biased region" description="Basic and acidic residues" evidence="1">
    <location>
        <begin position="327"/>
        <end position="336"/>
    </location>
</feature>
<keyword evidence="2" id="KW-0472">Membrane</keyword>
<evidence type="ECO:0000256" key="2">
    <source>
        <dbReference type="SAM" id="Phobius"/>
    </source>
</evidence>
<feature type="transmembrane region" description="Helical" evidence="2">
    <location>
        <begin position="26"/>
        <end position="45"/>
    </location>
</feature>
<feature type="transmembrane region" description="Helical" evidence="2">
    <location>
        <begin position="57"/>
        <end position="80"/>
    </location>
</feature>
<evidence type="ECO:0000259" key="3">
    <source>
        <dbReference type="Pfam" id="PF04892"/>
    </source>
</evidence>
<feature type="compositionally biased region" description="Basic residues" evidence="1">
    <location>
        <begin position="196"/>
        <end position="206"/>
    </location>
</feature>
<gene>
    <name evidence="4" type="ORF">GCM10009675_07380</name>
</gene>
<dbReference type="PANTHER" id="PTHR36834">
    <property type="entry name" value="MEMBRANE PROTEIN-RELATED"/>
    <property type="match status" value="1"/>
</dbReference>
<keyword evidence="2" id="KW-0812">Transmembrane</keyword>
<keyword evidence="5" id="KW-1185">Reference proteome</keyword>
<proteinExistence type="predicted"/>
<reference evidence="5" key="1">
    <citation type="journal article" date="2019" name="Int. J. Syst. Evol. Microbiol.">
        <title>The Global Catalogue of Microorganisms (GCM) 10K type strain sequencing project: providing services to taxonomists for standard genome sequencing and annotation.</title>
        <authorList>
            <consortium name="The Broad Institute Genomics Platform"/>
            <consortium name="The Broad Institute Genome Sequencing Center for Infectious Disease"/>
            <person name="Wu L."/>
            <person name="Ma J."/>
        </authorList>
    </citation>
    <scope>NUCLEOTIDE SEQUENCE [LARGE SCALE GENOMIC DNA]</scope>
    <source>
        <strain evidence="5">JCM 13022</strain>
    </source>
</reference>
<feature type="domain" description="VanZ-like" evidence="3">
    <location>
        <begin position="103"/>
        <end position="181"/>
    </location>
</feature>
<accession>A0ABP4FRP9</accession>
<evidence type="ECO:0000313" key="5">
    <source>
        <dbReference type="Proteomes" id="UP001500467"/>
    </source>
</evidence>
<comment type="caution">
    <text evidence="4">The sequence shown here is derived from an EMBL/GenBank/DDBJ whole genome shotgun (WGS) entry which is preliminary data.</text>
</comment>
<organism evidence="4 5">
    <name type="scientific">Prauserella alba</name>
    <dbReference type="NCBI Taxonomy" id="176898"/>
    <lineage>
        <taxon>Bacteria</taxon>
        <taxon>Bacillati</taxon>
        <taxon>Actinomycetota</taxon>
        <taxon>Actinomycetes</taxon>
        <taxon>Pseudonocardiales</taxon>
        <taxon>Pseudonocardiaceae</taxon>
        <taxon>Prauserella</taxon>
    </lineage>
</organism>